<protein>
    <recommendedName>
        <fullName evidence="3">SMI1/KNR4 family protein</fullName>
    </recommendedName>
</protein>
<organism evidence="1 2">
    <name type="scientific">Micromonospora coerulea</name>
    <dbReference type="NCBI Taxonomy" id="47856"/>
    <lineage>
        <taxon>Bacteria</taxon>
        <taxon>Bacillati</taxon>
        <taxon>Actinomycetota</taxon>
        <taxon>Actinomycetes</taxon>
        <taxon>Micromonosporales</taxon>
        <taxon>Micromonosporaceae</taxon>
        <taxon>Micromonospora</taxon>
    </lineage>
</organism>
<comment type="caution">
    <text evidence="1">The sequence shown here is derived from an EMBL/GenBank/DDBJ whole genome shotgun (WGS) entry which is preliminary data.</text>
</comment>
<proteinExistence type="predicted"/>
<reference evidence="2" key="1">
    <citation type="journal article" date="2019" name="Int. J. Syst. Evol. Microbiol.">
        <title>The Global Catalogue of Microorganisms (GCM) 10K type strain sequencing project: providing services to taxonomists for standard genome sequencing and annotation.</title>
        <authorList>
            <consortium name="The Broad Institute Genomics Platform"/>
            <consortium name="The Broad Institute Genome Sequencing Center for Infectious Disease"/>
            <person name="Wu L."/>
            <person name="Ma J."/>
        </authorList>
    </citation>
    <scope>NUCLEOTIDE SEQUENCE [LARGE SCALE GENOMIC DNA]</scope>
    <source>
        <strain evidence="2">JCM 3175</strain>
    </source>
</reference>
<evidence type="ECO:0000313" key="2">
    <source>
        <dbReference type="Proteomes" id="UP001500307"/>
    </source>
</evidence>
<accession>A0ABP8T218</accession>
<gene>
    <name evidence="1" type="ORF">GCM10023176_54900</name>
</gene>
<name>A0ABP8T218_9ACTN</name>
<evidence type="ECO:0008006" key="3">
    <source>
        <dbReference type="Google" id="ProtNLM"/>
    </source>
</evidence>
<keyword evidence="2" id="KW-1185">Reference proteome</keyword>
<dbReference type="EMBL" id="BAABGU010000042">
    <property type="protein sequence ID" value="GAA4578624.1"/>
    <property type="molecule type" value="Genomic_DNA"/>
</dbReference>
<evidence type="ECO:0000313" key="1">
    <source>
        <dbReference type="EMBL" id="GAA4578624.1"/>
    </source>
</evidence>
<sequence length="111" mass="11743">MAGVRERFASLSRFADQSCCGAGGTHATAAGERLIGFCTATIPICWDLAGDVLVVDLRDGARHGCVMSWWAEDGYCETAWGGTAAMLADTADRLDDPTRTAIVDGGTLQWT</sequence>
<dbReference type="Proteomes" id="UP001500307">
    <property type="component" value="Unassembled WGS sequence"/>
</dbReference>